<dbReference type="GO" id="GO:0005634">
    <property type="term" value="C:nucleus"/>
    <property type="evidence" value="ECO:0007669"/>
    <property type="project" value="UniProtKB-SubCell"/>
</dbReference>
<dbReference type="InterPro" id="IPR021858">
    <property type="entry name" value="Fun_TF"/>
</dbReference>
<comment type="subcellular location">
    <subcellularLocation>
        <location evidence="1">Nucleus</location>
    </subcellularLocation>
</comment>
<dbReference type="GO" id="GO:0000981">
    <property type="term" value="F:DNA-binding transcription factor activity, RNA polymerase II-specific"/>
    <property type="evidence" value="ECO:0007669"/>
    <property type="project" value="InterPro"/>
</dbReference>
<evidence type="ECO:0000313" key="6">
    <source>
        <dbReference type="Proteomes" id="UP000662931"/>
    </source>
</evidence>
<feature type="region of interest" description="Disordered" evidence="3">
    <location>
        <begin position="638"/>
        <end position="657"/>
    </location>
</feature>
<dbReference type="GO" id="GO:0000976">
    <property type="term" value="F:transcription cis-regulatory region binding"/>
    <property type="evidence" value="ECO:0007669"/>
    <property type="project" value="TreeGrafter"/>
</dbReference>
<dbReference type="InterPro" id="IPR036864">
    <property type="entry name" value="Zn2-C6_fun-type_DNA-bd_sf"/>
</dbReference>
<keyword evidence="6" id="KW-1185">Reference proteome</keyword>
<dbReference type="PANTHER" id="PTHR37534">
    <property type="entry name" value="TRANSCRIPTIONAL ACTIVATOR PROTEIN UGA3"/>
    <property type="match status" value="1"/>
</dbReference>
<accession>A0A875S6F2</accession>
<evidence type="ECO:0000256" key="2">
    <source>
        <dbReference type="ARBA" id="ARBA00023242"/>
    </source>
</evidence>
<organism evidence="5 6">
    <name type="scientific">Eeniella nana</name>
    <name type="common">Yeast</name>
    <name type="synonym">Brettanomyces nanus</name>
    <dbReference type="NCBI Taxonomy" id="13502"/>
    <lineage>
        <taxon>Eukaryota</taxon>
        <taxon>Fungi</taxon>
        <taxon>Dikarya</taxon>
        <taxon>Ascomycota</taxon>
        <taxon>Saccharomycotina</taxon>
        <taxon>Pichiomycetes</taxon>
        <taxon>Pichiales</taxon>
        <taxon>Pichiaceae</taxon>
        <taxon>Brettanomyces</taxon>
    </lineage>
</organism>
<dbReference type="PROSITE" id="PS00463">
    <property type="entry name" value="ZN2_CY6_FUNGAL_1"/>
    <property type="match status" value="1"/>
</dbReference>
<name>A0A875S6F2_EENNA</name>
<reference evidence="5" key="1">
    <citation type="submission" date="2020-10" db="EMBL/GenBank/DDBJ databases">
        <authorList>
            <person name="Roach M.J.R."/>
        </authorList>
    </citation>
    <scope>NUCLEOTIDE SEQUENCE</scope>
    <source>
        <strain evidence="5">CBS 1945</strain>
    </source>
</reference>
<dbReference type="Gene3D" id="4.10.240.10">
    <property type="entry name" value="Zn(2)-C6 fungal-type DNA-binding domain"/>
    <property type="match status" value="1"/>
</dbReference>
<dbReference type="OrthoDB" id="5229455at2759"/>
<gene>
    <name evidence="5" type="ORF">FOA43_004577</name>
</gene>
<evidence type="ECO:0000313" key="5">
    <source>
        <dbReference type="EMBL" id="QPG77171.1"/>
    </source>
</evidence>
<dbReference type="GO" id="GO:0045944">
    <property type="term" value="P:positive regulation of transcription by RNA polymerase II"/>
    <property type="evidence" value="ECO:0007669"/>
    <property type="project" value="TreeGrafter"/>
</dbReference>
<feature type="domain" description="Zn(2)-C6 fungal-type" evidence="4">
    <location>
        <begin position="18"/>
        <end position="48"/>
    </location>
</feature>
<dbReference type="KEGG" id="bnn:FOA43_004577"/>
<dbReference type="InterPro" id="IPR001138">
    <property type="entry name" value="Zn2Cys6_DnaBD"/>
</dbReference>
<dbReference type="CDD" id="cd00067">
    <property type="entry name" value="GAL4"/>
    <property type="match status" value="1"/>
</dbReference>
<dbReference type="AlphaFoldDB" id="A0A875S6F2"/>
<dbReference type="SUPFAM" id="SSF57701">
    <property type="entry name" value="Zn2/Cys6 DNA-binding domain"/>
    <property type="match status" value="1"/>
</dbReference>
<dbReference type="EMBL" id="CP064815">
    <property type="protein sequence ID" value="QPG77171.1"/>
    <property type="molecule type" value="Genomic_DNA"/>
</dbReference>
<dbReference type="Pfam" id="PF11951">
    <property type="entry name" value="Fungal_trans_2"/>
    <property type="match status" value="1"/>
</dbReference>
<evidence type="ECO:0000256" key="1">
    <source>
        <dbReference type="ARBA" id="ARBA00004123"/>
    </source>
</evidence>
<dbReference type="GeneID" id="62197977"/>
<proteinExistence type="predicted"/>
<sequence length="879" mass="99289">MIPMAFPQTVKSTRSRRGCHACKKAKTKCDEKQPICSNCLKSGKKCDYSIKLVWGGRPYKKPKIEKLNVIATLSRKQLNQPVTQIPLPFDSCQNEIVKRSTATVAAAAAATAARTSSISPANKSSVASDIVETETIVKSENLSLPLDQPSEENEVIQLVDDDLTAIPSPRTFLSPSGNLQYLLKMSSSESSTNDNNKSRVEYAFLDESCAPRIYTEPEAGSFDEGIKSMSNVMENIISDDVIQTNPWAFLEDLNRDQLELMSGHTFVGTDLDGMPHSNLSLEQSMETHPCPPADHILTDDDNDGVPYKQLDDFAYDLKQIAELKNTRSSNLHSVPIIYEKKQPHHHRYNHIDYSEKQDDILSHTAALALGSSGIRSPSFSSTSSDSIESIPRGILPLPDMLLNVPYYYESFNFFLNSTSLLLTPADSTIYANNPFKILLPKLAMQNDGLLSILVAFGIAHKNTLLHRPIPTDIVESLMSRALRDLLVLLDNSSTSTSDLTLTLVLLLSSFMAFTFKSDKWRVHVKGARQILLLRGYSKPFSRLVTDFRNDNSPTATYMNNEIKQSRLLYFLIRWFAYIDIFTDLSSPLEPSDKEIGRYISKKRSLLRQQQVQPVLSPLTEHTLDSSLFDLGFDDAPTGYHRQQPQQQEQKQTDRQQEQQIDYNITSDANFIKDESHKDIDYILGFNLKFLPLYSQLCKLIKHINVLKCVHELENPRSEFHISPKVIERSLQVELKFRKLGKIEFDTDYSNNSRSFNFIVASNHCFLLMGLIQLYRRVLQIPRKSKLVQEMSSSISGLTMDFIDTANSPCSLCLILPIFVGGCECESFKDRLIYREKMKELVDQGSPCAAVATEIMEKCWATGRDWNDIMHSESINAVFL</sequence>
<dbReference type="PROSITE" id="PS50048">
    <property type="entry name" value="ZN2_CY6_FUNGAL_2"/>
    <property type="match status" value="1"/>
</dbReference>
<dbReference type="SMART" id="SM00066">
    <property type="entry name" value="GAL4"/>
    <property type="match status" value="1"/>
</dbReference>
<dbReference type="RefSeq" id="XP_038780736.1">
    <property type="nucleotide sequence ID" value="XM_038924808.1"/>
</dbReference>
<dbReference type="PANTHER" id="PTHR37534:SF43">
    <property type="entry name" value="FINGER DOMAIN PROTEIN, PUTATIVE (AFU_ORTHOLOGUE AFUA_1G01850)-RELATED"/>
    <property type="match status" value="1"/>
</dbReference>
<protein>
    <recommendedName>
        <fullName evidence="4">Zn(2)-C6 fungal-type domain-containing protein</fullName>
    </recommendedName>
</protein>
<dbReference type="Pfam" id="PF00172">
    <property type="entry name" value="Zn_clus"/>
    <property type="match status" value="1"/>
</dbReference>
<keyword evidence="2" id="KW-0539">Nucleus</keyword>
<evidence type="ECO:0000259" key="4">
    <source>
        <dbReference type="PROSITE" id="PS50048"/>
    </source>
</evidence>
<evidence type="ECO:0000256" key="3">
    <source>
        <dbReference type="SAM" id="MobiDB-lite"/>
    </source>
</evidence>
<dbReference type="Proteomes" id="UP000662931">
    <property type="component" value="Chromosome 4"/>
</dbReference>
<dbReference type="GO" id="GO:0008270">
    <property type="term" value="F:zinc ion binding"/>
    <property type="evidence" value="ECO:0007669"/>
    <property type="project" value="InterPro"/>
</dbReference>